<accession>A0A8H7ZLV4</accession>
<organism evidence="2 3">
    <name type="scientific">Olpidium bornovanus</name>
    <dbReference type="NCBI Taxonomy" id="278681"/>
    <lineage>
        <taxon>Eukaryota</taxon>
        <taxon>Fungi</taxon>
        <taxon>Fungi incertae sedis</taxon>
        <taxon>Olpidiomycota</taxon>
        <taxon>Olpidiomycotina</taxon>
        <taxon>Olpidiomycetes</taxon>
        <taxon>Olpidiales</taxon>
        <taxon>Olpidiaceae</taxon>
        <taxon>Olpidium</taxon>
    </lineage>
</organism>
<evidence type="ECO:0000313" key="3">
    <source>
        <dbReference type="Proteomes" id="UP000673691"/>
    </source>
</evidence>
<gene>
    <name evidence="2" type="ORF">BJ554DRAFT_5212</name>
</gene>
<sequence length="100" mass="11759">MSSRSRSSNFRWLSLSLNMIPQALAEGWRESSCYIPASAKWREIQATHWSIYGDRNLCCAALPLLIIQRERDTRVRREAHLPRRPEREQTCRTYRSLPGI</sequence>
<feature type="non-terminal residue" evidence="2">
    <location>
        <position position="1"/>
    </location>
</feature>
<evidence type="ECO:0008006" key="4">
    <source>
        <dbReference type="Google" id="ProtNLM"/>
    </source>
</evidence>
<evidence type="ECO:0000313" key="2">
    <source>
        <dbReference type="EMBL" id="KAG5455387.1"/>
    </source>
</evidence>
<keyword evidence="3" id="KW-1185">Reference proteome</keyword>
<feature type="signal peptide" evidence="1">
    <location>
        <begin position="1"/>
        <end position="25"/>
    </location>
</feature>
<proteinExistence type="predicted"/>
<keyword evidence="1" id="KW-0732">Signal</keyword>
<comment type="caution">
    <text evidence="2">The sequence shown here is derived from an EMBL/GenBank/DDBJ whole genome shotgun (WGS) entry which is preliminary data.</text>
</comment>
<reference evidence="2 3" key="1">
    <citation type="journal article" name="Sci. Rep.">
        <title>Genome-scale phylogenetic analyses confirm Olpidium as the closest living zoosporic fungus to the non-flagellated, terrestrial fungi.</title>
        <authorList>
            <person name="Chang Y."/>
            <person name="Rochon D."/>
            <person name="Sekimoto S."/>
            <person name="Wang Y."/>
            <person name="Chovatia M."/>
            <person name="Sandor L."/>
            <person name="Salamov A."/>
            <person name="Grigoriev I.V."/>
            <person name="Stajich J.E."/>
            <person name="Spatafora J.W."/>
        </authorList>
    </citation>
    <scope>NUCLEOTIDE SEQUENCE [LARGE SCALE GENOMIC DNA]</scope>
    <source>
        <strain evidence="2">S191</strain>
    </source>
</reference>
<name>A0A8H7ZLV4_9FUNG</name>
<evidence type="ECO:0000256" key="1">
    <source>
        <dbReference type="SAM" id="SignalP"/>
    </source>
</evidence>
<dbReference type="AlphaFoldDB" id="A0A8H7ZLV4"/>
<dbReference type="EMBL" id="JAEFCI010013457">
    <property type="protein sequence ID" value="KAG5455387.1"/>
    <property type="molecule type" value="Genomic_DNA"/>
</dbReference>
<protein>
    <recommendedName>
        <fullName evidence="4">Secreted protein</fullName>
    </recommendedName>
</protein>
<feature type="chain" id="PRO_5034210448" description="Secreted protein" evidence="1">
    <location>
        <begin position="26"/>
        <end position="100"/>
    </location>
</feature>
<dbReference type="Proteomes" id="UP000673691">
    <property type="component" value="Unassembled WGS sequence"/>
</dbReference>